<dbReference type="GeneID" id="22921803"/>
<proteinExistence type="predicted"/>
<sequence length="203" mass="23373">MILFYYSIIFMLIIYISIMVVVLVNLKKNTLEVEVDEEGDTIIEFIDSNESNYGGLVLPMAIKQLTDESRNYLGFAKLSTTPQLPEIPTKEVSLKLFELIPNVNIYFLTGSRFEIVSEIENDEYRLFEMLDNRSIKTNKKFNVIFEKIENTNASTVPKSIIIPIKKKQLNEGHITKPLQYISSISKSFGIYLLTVQSQDEKNQ</sequence>
<reference evidence="2 3" key="1">
    <citation type="journal article" date="2015" name="J. Virol.">
        <title>The genome of the nucleopolyhedrosis-causing virus from Tipula oleracea sheds new light on the Nudiviridae family.</title>
        <authorList>
            <person name="Bezier A."/>
            <person name="Theze J."/>
            <person name="Gavory F."/>
            <person name="Gaillard J."/>
            <person name="Poulain J."/>
            <person name="Drezen J.M."/>
            <person name="Herniou E.A."/>
        </authorList>
    </citation>
    <scope>NUCLEOTIDE SEQUENCE [LARGE SCALE GENOMIC DNA]</scope>
    <source>
        <strain evidence="2">35</strain>
    </source>
</reference>
<dbReference type="KEGG" id="vg:22921803"/>
<dbReference type="EMBL" id="KM610234">
    <property type="protein sequence ID" value="AJD20149.1"/>
    <property type="molecule type" value="Genomic_DNA"/>
</dbReference>
<keyword evidence="3" id="KW-1185">Reference proteome</keyword>
<feature type="transmembrane region" description="Helical" evidence="1">
    <location>
        <begin position="6"/>
        <end position="26"/>
    </location>
</feature>
<keyword evidence="1" id="KW-0812">Transmembrane</keyword>
<keyword evidence="1" id="KW-0472">Membrane</keyword>
<name>A0A0B4VFW7_9VIRU</name>
<accession>A0A0B4VFW7</accession>
<gene>
    <name evidence="2" type="ORF">TONV_089</name>
</gene>
<dbReference type="Proteomes" id="UP000201058">
    <property type="component" value="Segment"/>
</dbReference>
<protein>
    <submittedName>
        <fullName evidence="2">Uncharacterized protein</fullName>
    </submittedName>
</protein>
<keyword evidence="1" id="KW-1133">Transmembrane helix</keyword>
<organism evidence="2 3">
    <name type="scientific">Tipula oleracea nudivirus</name>
    <dbReference type="NCBI Taxonomy" id="1546257"/>
    <lineage>
        <taxon>Viruses</taxon>
        <taxon>Viruses incertae sedis</taxon>
        <taxon>Naldaviricetes</taxon>
        <taxon>Lefavirales</taxon>
        <taxon>Nudiviridae</taxon>
        <taxon>Deltanudivirus</taxon>
        <taxon>Deltanudivirus tipoleraceae</taxon>
    </lineage>
</organism>
<dbReference type="RefSeq" id="YP_009116736.1">
    <property type="nucleotide sequence ID" value="NC_026242.1"/>
</dbReference>
<evidence type="ECO:0000313" key="2">
    <source>
        <dbReference type="EMBL" id="AJD20149.1"/>
    </source>
</evidence>
<evidence type="ECO:0000256" key="1">
    <source>
        <dbReference type="SAM" id="Phobius"/>
    </source>
</evidence>
<evidence type="ECO:0000313" key="3">
    <source>
        <dbReference type="Proteomes" id="UP000201058"/>
    </source>
</evidence>